<dbReference type="RefSeq" id="WP_213556822.1">
    <property type="nucleotide sequence ID" value="NZ_JBHZDI010000118.1"/>
</dbReference>
<proteinExistence type="predicted"/>
<evidence type="ECO:0000313" key="1">
    <source>
        <dbReference type="EMBL" id="QVI20714.1"/>
    </source>
</evidence>
<evidence type="ECO:0000313" key="2">
    <source>
        <dbReference type="Proteomes" id="UP000683310"/>
    </source>
</evidence>
<accession>A0ABX8CMA2</accession>
<keyword evidence="2" id="KW-1185">Reference proteome</keyword>
<gene>
    <name evidence="1" type="ORF">KHQ06_32155</name>
</gene>
<reference evidence="1 2" key="1">
    <citation type="submission" date="2021-04" db="EMBL/GenBank/DDBJ databases">
        <title>Nocardia tengchongensis.</title>
        <authorList>
            <person name="Zhuang k."/>
            <person name="Ran Y."/>
            <person name="Li W."/>
        </authorList>
    </citation>
    <scope>NUCLEOTIDE SEQUENCE [LARGE SCALE GENOMIC DNA]</scope>
    <source>
        <strain evidence="1 2">CFH S0057</strain>
    </source>
</reference>
<dbReference type="EMBL" id="CP074371">
    <property type="protein sequence ID" value="QVI20714.1"/>
    <property type="molecule type" value="Genomic_DNA"/>
</dbReference>
<dbReference type="Proteomes" id="UP000683310">
    <property type="component" value="Chromosome"/>
</dbReference>
<protein>
    <submittedName>
        <fullName evidence="1">Uncharacterized protein</fullName>
    </submittedName>
</protein>
<name>A0ABX8CMA2_9NOCA</name>
<organism evidence="1 2">
    <name type="scientific">Nocardia tengchongensis</name>
    <dbReference type="NCBI Taxonomy" id="2055889"/>
    <lineage>
        <taxon>Bacteria</taxon>
        <taxon>Bacillati</taxon>
        <taxon>Actinomycetota</taxon>
        <taxon>Actinomycetes</taxon>
        <taxon>Mycobacteriales</taxon>
        <taxon>Nocardiaceae</taxon>
        <taxon>Nocardia</taxon>
    </lineage>
</organism>
<sequence length="51" mass="5468">MTACWWKTDAPKAGKNVYYGNAVDQSGESSVCWYGGSSQSDSKITVTPTFG</sequence>